<dbReference type="GO" id="GO:0043565">
    <property type="term" value="F:sequence-specific DNA binding"/>
    <property type="evidence" value="ECO:0007669"/>
    <property type="project" value="TreeGrafter"/>
</dbReference>
<comment type="caution">
    <text evidence="6">The sequence shown here is derived from an EMBL/GenBank/DDBJ whole genome shotgun (WGS) entry which is preliminary data.</text>
</comment>
<dbReference type="RefSeq" id="WP_118931531.1">
    <property type="nucleotide sequence ID" value="NZ_CP061008.1"/>
</dbReference>
<proteinExistence type="inferred from homology"/>
<evidence type="ECO:0000256" key="1">
    <source>
        <dbReference type="ARBA" id="ARBA00009437"/>
    </source>
</evidence>
<dbReference type="Proteomes" id="UP000285324">
    <property type="component" value="Unassembled WGS sequence"/>
</dbReference>
<feature type="domain" description="HTH lysR-type" evidence="5">
    <location>
        <begin position="1"/>
        <end position="58"/>
    </location>
</feature>
<dbReference type="PANTHER" id="PTHR30427:SF1">
    <property type="entry name" value="TRANSCRIPTIONAL ACTIVATOR PROTEIN LYSR"/>
    <property type="match status" value="1"/>
</dbReference>
<evidence type="ECO:0000256" key="4">
    <source>
        <dbReference type="ARBA" id="ARBA00023163"/>
    </source>
</evidence>
<reference evidence="6 7" key="1">
    <citation type="submission" date="2018-08" db="EMBL/GenBank/DDBJ databases">
        <title>Achromobacter xylosoxidans Genome sequencing and assembly.</title>
        <authorList>
            <person name="Wang R."/>
            <person name="Rensing C."/>
            <person name="Li Y."/>
        </authorList>
    </citation>
    <scope>NUCLEOTIDE SEQUENCE [LARGE SCALE GENOMIC DNA]</scope>
    <source>
        <strain evidence="6 7">GD003A</strain>
    </source>
</reference>
<evidence type="ECO:0000256" key="3">
    <source>
        <dbReference type="ARBA" id="ARBA00023125"/>
    </source>
</evidence>
<dbReference type="InterPro" id="IPR036388">
    <property type="entry name" value="WH-like_DNA-bd_sf"/>
</dbReference>
<dbReference type="InterPro" id="IPR036390">
    <property type="entry name" value="WH_DNA-bd_sf"/>
</dbReference>
<name>A0A424WJX0_ALCXX</name>
<dbReference type="Gene3D" id="3.40.190.290">
    <property type="match status" value="1"/>
</dbReference>
<keyword evidence="2" id="KW-0805">Transcription regulation</keyword>
<keyword evidence="4" id="KW-0804">Transcription</keyword>
<protein>
    <submittedName>
        <fullName evidence="6">LysR family transcriptional regulator</fullName>
    </submittedName>
</protein>
<dbReference type="Gene3D" id="1.10.10.10">
    <property type="entry name" value="Winged helix-like DNA-binding domain superfamily/Winged helix DNA-binding domain"/>
    <property type="match status" value="1"/>
</dbReference>
<keyword evidence="3" id="KW-0238">DNA-binding</keyword>
<dbReference type="Pfam" id="PF00126">
    <property type="entry name" value="HTH_1"/>
    <property type="match status" value="1"/>
</dbReference>
<dbReference type="PANTHER" id="PTHR30427">
    <property type="entry name" value="TRANSCRIPTIONAL ACTIVATOR PROTEIN LYSR"/>
    <property type="match status" value="1"/>
</dbReference>
<dbReference type="GO" id="GO:0010628">
    <property type="term" value="P:positive regulation of gene expression"/>
    <property type="evidence" value="ECO:0007669"/>
    <property type="project" value="TreeGrafter"/>
</dbReference>
<organism evidence="6 7">
    <name type="scientific">Alcaligenes xylosoxydans xylosoxydans</name>
    <name type="common">Achromobacter xylosoxidans</name>
    <dbReference type="NCBI Taxonomy" id="85698"/>
    <lineage>
        <taxon>Bacteria</taxon>
        <taxon>Pseudomonadati</taxon>
        <taxon>Pseudomonadota</taxon>
        <taxon>Betaproteobacteria</taxon>
        <taxon>Burkholderiales</taxon>
        <taxon>Alcaligenaceae</taxon>
        <taxon>Achromobacter</taxon>
    </lineage>
</organism>
<dbReference type="PROSITE" id="PS50931">
    <property type="entry name" value="HTH_LYSR"/>
    <property type="match status" value="1"/>
</dbReference>
<dbReference type="SUPFAM" id="SSF46785">
    <property type="entry name" value="Winged helix' DNA-binding domain"/>
    <property type="match status" value="1"/>
</dbReference>
<dbReference type="EMBL" id="QVXO01000002">
    <property type="protein sequence ID" value="RPJ93566.1"/>
    <property type="molecule type" value="Genomic_DNA"/>
</dbReference>
<dbReference type="GO" id="GO:0009089">
    <property type="term" value="P:lysine biosynthetic process via diaminopimelate"/>
    <property type="evidence" value="ECO:0007669"/>
    <property type="project" value="TreeGrafter"/>
</dbReference>
<dbReference type="SUPFAM" id="SSF53850">
    <property type="entry name" value="Periplasmic binding protein-like II"/>
    <property type="match status" value="1"/>
</dbReference>
<sequence>MNVREIEIFRAVMREGSVSRAAQVLLISQPAASKYIAQLERRVGVALFVRKGGRLLPTPEGRALYGQVDRLFSGLSQLDSFIKDLGSEKQGHLTVASLPLLSLTVMPDVLASFMADRPNISVALQTRSSARIVEWVAARQVDMGVCFYGGQHPGVVAEPLVSLQLYCAIPPGDPLEKFDTIRVEQLAGRDLIIYDNLDHTRFWLEALLEQQKVYARRRVQVFWTSVAMELVMRGVGIALVDRLTAARIPGGLDQLRPLEPGASFDLSLVWPEHWPSSVIALSFADALREHLRDHAV</sequence>
<dbReference type="Pfam" id="PF03466">
    <property type="entry name" value="LysR_substrate"/>
    <property type="match status" value="1"/>
</dbReference>
<dbReference type="OrthoDB" id="8849678at2"/>
<dbReference type="InterPro" id="IPR005119">
    <property type="entry name" value="LysR_subst-bd"/>
</dbReference>
<evidence type="ECO:0000259" key="5">
    <source>
        <dbReference type="PROSITE" id="PS50931"/>
    </source>
</evidence>
<evidence type="ECO:0000256" key="2">
    <source>
        <dbReference type="ARBA" id="ARBA00023015"/>
    </source>
</evidence>
<dbReference type="InterPro" id="IPR000847">
    <property type="entry name" value="LysR_HTH_N"/>
</dbReference>
<dbReference type="AlphaFoldDB" id="A0A424WJX0"/>
<comment type="similarity">
    <text evidence="1">Belongs to the LysR transcriptional regulatory family.</text>
</comment>
<accession>A0A424WJX0</accession>
<dbReference type="GO" id="GO:0003700">
    <property type="term" value="F:DNA-binding transcription factor activity"/>
    <property type="evidence" value="ECO:0007669"/>
    <property type="project" value="InterPro"/>
</dbReference>
<evidence type="ECO:0000313" key="7">
    <source>
        <dbReference type="Proteomes" id="UP000285324"/>
    </source>
</evidence>
<dbReference type="PRINTS" id="PR00039">
    <property type="entry name" value="HTHLYSR"/>
</dbReference>
<evidence type="ECO:0000313" key="6">
    <source>
        <dbReference type="EMBL" id="RPJ93566.1"/>
    </source>
</evidence>
<gene>
    <name evidence="6" type="ORF">DY367_02075</name>
</gene>